<dbReference type="Proteomes" id="UP001054945">
    <property type="component" value="Unassembled WGS sequence"/>
</dbReference>
<proteinExistence type="predicted"/>
<dbReference type="AlphaFoldDB" id="A0AAV4QGC5"/>
<sequence length="97" mass="10784">MLWRLTIGSTQQRGSFSTPQISSCSLEYSYPLPHGYGCEWCILSVHAKFIAGAGFTNSMLGHMPAITASSVSRYRIASRTRQLSNICLKVFSIFIFV</sequence>
<evidence type="ECO:0000313" key="2">
    <source>
        <dbReference type="Proteomes" id="UP001054945"/>
    </source>
</evidence>
<evidence type="ECO:0000313" key="1">
    <source>
        <dbReference type="EMBL" id="GIY07085.1"/>
    </source>
</evidence>
<reference evidence="1 2" key="1">
    <citation type="submission" date="2021-06" db="EMBL/GenBank/DDBJ databases">
        <title>Caerostris extrusa draft genome.</title>
        <authorList>
            <person name="Kono N."/>
            <person name="Arakawa K."/>
        </authorList>
    </citation>
    <scope>NUCLEOTIDE SEQUENCE [LARGE SCALE GENOMIC DNA]</scope>
</reference>
<gene>
    <name evidence="1" type="ORF">CEXT_694701</name>
</gene>
<accession>A0AAV4QGC5</accession>
<name>A0AAV4QGC5_CAEEX</name>
<protein>
    <submittedName>
        <fullName evidence="1">Uncharacterized protein</fullName>
    </submittedName>
</protein>
<dbReference type="EMBL" id="BPLR01006048">
    <property type="protein sequence ID" value="GIY07085.1"/>
    <property type="molecule type" value="Genomic_DNA"/>
</dbReference>
<keyword evidence="2" id="KW-1185">Reference proteome</keyword>
<comment type="caution">
    <text evidence="1">The sequence shown here is derived from an EMBL/GenBank/DDBJ whole genome shotgun (WGS) entry which is preliminary data.</text>
</comment>
<organism evidence="1 2">
    <name type="scientific">Caerostris extrusa</name>
    <name type="common">Bark spider</name>
    <name type="synonym">Caerostris bankana</name>
    <dbReference type="NCBI Taxonomy" id="172846"/>
    <lineage>
        <taxon>Eukaryota</taxon>
        <taxon>Metazoa</taxon>
        <taxon>Ecdysozoa</taxon>
        <taxon>Arthropoda</taxon>
        <taxon>Chelicerata</taxon>
        <taxon>Arachnida</taxon>
        <taxon>Araneae</taxon>
        <taxon>Araneomorphae</taxon>
        <taxon>Entelegynae</taxon>
        <taxon>Araneoidea</taxon>
        <taxon>Araneidae</taxon>
        <taxon>Caerostris</taxon>
    </lineage>
</organism>